<accession>A0A084GD04</accession>
<evidence type="ECO:0000313" key="3">
    <source>
        <dbReference type="Proteomes" id="UP000028545"/>
    </source>
</evidence>
<feature type="region of interest" description="Disordered" evidence="1">
    <location>
        <begin position="206"/>
        <end position="239"/>
    </location>
</feature>
<dbReference type="OMA" id="NCKNAGH"/>
<evidence type="ECO:0000256" key="1">
    <source>
        <dbReference type="SAM" id="MobiDB-lite"/>
    </source>
</evidence>
<dbReference type="GeneID" id="27721752"/>
<feature type="compositionally biased region" description="Polar residues" evidence="1">
    <location>
        <begin position="348"/>
        <end position="360"/>
    </location>
</feature>
<dbReference type="KEGG" id="sapo:SAPIO_CDS2680"/>
<feature type="compositionally biased region" description="Polar residues" evidence="1">
    <location>
        <begin position="228"/>
        <end position="239"/>
    </location>
</feature>
<feature type="compositionally biased region" description="Gly residues" evidence="1">
    <location>
        <begin position="385"/>
        <end position="398"/>
    </location>
</feature>
<feature type="compositionally biased region" description="Polar residues" evidence="1">
    <location>
        <begin position="206"/>
        <end position="217"/>
    </location>
</feature>
<protein>
    <submittedName>
        <fullName evidence="2">Uncharacterized protein</fullName>
    </submittedName>
</protein>
<dbReference type="VEuPathDB" id="FungiDB:SAPIO_CDS2680"/>
<evidence type="ECO:0000313" key="2">
    <source>
        <dbReference type="EMBL" id="KEZ45216.1"/>
    </source>
</evidence>
<feature type="region of interest" description="Disordered" evidence="1">
    <location>
        <begin position="324"/>
        <end position="403"/>
    </location>
</feature>
<dbReference type="OrthoDB" id="5394557at2759"/>
<dbReference type="HOGENOM" id="CLU_051732_0_0_1"/>
<dbReference type="EMBL" id="JOWA01000086">
    <property type="protein sequence ID" value="KEZ45216.1"/>
    <property type="molecule type" value="Genomic_DNA"/>
</dbReference>
<sequence>MAERENDSDNNPPRKRIAVAVSSRETILRNESNFAYTMDTARTYHARGSVSMSPAVSQFSPDGLPAMASGEMLGSYRQSPGSAYPYAGKPYYGPVPGWSNGYAEDSGDYGLQYAHTHAQSHHSYPCLTLEDEARLTLKCGANNRLSPGGKYSNGAAAAAANGGIYIDVDPGYPYTTNSPNLVHRPQQVPLSAADLSNFSLTSVAASMPQSHPQQLHGVSSKERMLPSPTRNLAGSNGLASYRSDSSTSLYQLAKVGSSVASSAHTSPVTTIPDVTSGYSAYDGSPIATAYAHSVQQATTTQQPSPMASFKASSASESIFSAAENALRTQSPSTELAYRYSGSPHRGDSGSSGPQLANGQVYTAIPPPPAGSVGGAGTSYLMPGASSGGPGSGDMGGGSAKVEAHRRAVAGLHAA</sequence>
<dbReference type="AlphaFoldDB" id="A0A084GD04"/>
<name>A0A084GD04_PSEDA</name>
<reference evidence="2 3" key="1">
    <citation type="journal article" date="2014" name="Genome Announc.">
        <title>Draft genome sequence of the pathogenic fungus Scedosporium apiospermum.</title>
        <authorList>
            <person name="Vandeputte P."/>
            <person name="Ghamrawi S."/>
            <person name="Rechenmann M."/>
            <person name="Iltis A."/>
            <person name="Giraud S."/>
            <person name="Fleury M."/>
            <person name="Thornton C."/>
            <person name="Delhaes L."/>
            <person name="Meyer W."/>
            <person name="Papon N."/>
            <person name="Bouchara J.P."/>
        </authorList>
    </citation>
    <scope>NUCLEOTIDE SEQUENCE [LARGE SCALE GENOMIC DNA]</scope>
    <source>
        <strain evidence="2 3">IHEM 14462</strain>
    </source>
</reference>
<keyword evidence="3" id="KW-1185">Reference proteome</keyword>
<comment type="caution">
    <text evidence="2">The sequence shown here is derived from an EMBL/GenBank/DDBJ whole genome shotgun (WGS) entry which is preliminary data.</text>
</comment>
<dbReference type="Proteomes" id="UP000028545">
    <property type="component" value="Unassembled WGS sequence"/>
</dbReference>
<gene>
    <name evidence="2" type="ORF">SAPIO_CDS2680</name>
</gene>
<proteinExistence type="predicted"/>
<organism evidence="2 3">
    <name type="scientific">Pseudallescheria apiosperma</name>
    <name type="common">Scedosporium apiospermum</name>
    <dbReference type="NCBI Taxonomy" id="563466"/>
    <lineage>
        <taxon>Eukaryota</taxon>
        <taxon>Fungi</taxon>
        <taxon>Dikarya</taxon>
        <taxon>Ascomycota</taxon>
        <taxon>Pezizomycotina</taxon>
        <taxon>Sordariomycetes</taxon>
        <taxon>Hypocreomycetidae</taxon>
        <taxon>Microascales</taxon>
        <taxon>Microascaceae</taxon>
        <taxon>Scedosporium</taxon>
    </lineage>
</organism>
<dbReference type="RefSeq" id="XP_016645015.1">
    <property type="nucleotide sequence ID" value="XM_016785639.1"/>
</dbReference>